<dbReference type="HOGENOM" id="CLU_017617_2_0_10"/>
<protein>
    <submittedName>
        <fullName evidence="3">TonB-dependent receptor</fullName>
    </submittedName>
</protein>
<keyword evidence="3" id="KW-0675">Receptor</keyword>
<organism evidence="3 4">
    <name type="scientific">Hoylesella oralis ATCC 33269</name>
    <dbReference type="NCBI Taxonomy" id="873533"/>
    <lineage>
        <taxon>Bacteria</taxon>
        <taxon>Pseudomonadati</taxon>
        <taxon>Bacteroidota</taxon>
        <taxon>Bacteroidia</taxon>
        <taxon>Bacteroidales</taxon>
        <taxon>Prevotellaceae</taxon>
        <taxon>Hoylesella</taxon>
    </lineage>
</organism>
<dbReference type="STRING" id="28134.SAMN05444288_0284"/>
<feature type="domain" description="Outer membrane protein beta-barrel" evidence="2">
    <location>
        <begin position="291"/>
        <end position="670"/>
    </location>
</feature>
<dbReference type="InterPro" id="IPR041700">
    <property type="entry name" value="OMP_b-brl_3"/>
</dbReference>
<dbReference type="Proteomes" id="UP000005580">
    <property type="component" value="Unassembled WGS sequence"/>
</dbReference>
<reference evidence="3" key="1">
    <citation type="submission" date="2011-01" db="EMBL/GenBank/DDBJ databases">
        <authorList>
            <person name="Muzny D."/>
            <person name="Qin X."/>
            <person name="Buhay C."/>
            <person name="Dugan-Rocha S."/>
            <person name="Ding Y."/>
            <person name="Chen G."/>
            <person name="Hawes A."/>
            <person name="Holder M."/>
            <person name="Jhangiani S."/>
            <person name="Johnson A."/>
            <person name="Khan Z."/>
            <person name="Li Z."/>
            <person name="Liu W."/>
            <person name="Liu X."/>
            <person name="Perez L."/>
            <person name="Shen H."/>
            <person name="Wang Q."/>
            <person name="Watt J."/>
            <person name="Xi L."/>
            <person name="Xin Y."/>
            <person name="Zhou J."/>
            <person name="Deng J."/>
            <person name="Jiang H."/>
            <person name="Liu Y."/>
            <person name="Qu J."/>
            <person name="Song X.-Z."/>
            <person name="Zhang L."/>
            <person name="Villasana D."/>
            <person name="Johnson A."/>
            <person name="Liu J."/>
            <person name="Liyanage D."/>
            <person name="Lorensuhewa L."/>
            <person name="Robinson T."/>
            <person name="Song A."/>
            <person name="Song B.-B."/>
            <person name="Dinh H."/>
            <person name="Thornton R."/>
            <person name="Coyle M."/>
            <person name="Francisco L."/>
            <person name="Jackson L."/>
            <person name="Javaid M."/>
            <person name="Korchina V."/>
            <person name="Kovar C."/>
            <person name="Mata R."/>
            <person name="Mathew T."/>
            <person name="Ngo R."/>
            <person name="Nguyen L."/>
            <person name="Nguyen N."/>
            <person name="Okwuonu G."/>
            <person name="Ongeri F."/>
            <person name="Pham C."/>
            <person name="Simmons D."/>
            <person name="Wilczek-Boney K."/>
            <person name="Hale W."/>
            <person name="Jakkamsetti A."/>
            <person name="Pham P."/>
            <person name="Ruth R."/>
            <person name="San Lucas F."/>
            <person name="Warren J."/>
            <person name="Zhang J."/>
            <person name="Zhao Z."/>
            <person name="Zhou C."/>
            <person name="Zhu D."/>
            <person name="Lee S."/>
            <person name="Bess C."/>
            <person name="Blankenburg K."/>
            <person name="Forbes L."/>
            <person name="Fu Q."/>
            <person name="Gubbala S."/>
            <person name="Hirani K."/>
            <person name="Jayaseelan J.C."/>
            <person name="Lara F."/>
            <person name="Munidasa M."/>
            <person name="Palculict T."/>
            <person name="Patil S."/>
            <person name="Pu L.-L."/>
            <person name="Saada N."/>
            <person name="Tang L."/>
            <person name="Weissenberger G."/>
            <person name="Zhu Y."/>
            <person name="Hemphill L."/>
            <person name="Shang Y."/>
            <person name="Youmans B."/>
            <person name="Ayvaz T."/>
            <person name="Ross M."/>
            <person name="Santibanez J."/>
            <person name="Aqrawi P."/>
            <person name="Gross S."/>
            <person name="Joshi V."/>
            <person name="Fowler G."/>
            <person name="Nazareth L."/>
            <person name="Reid J."/>
            <person name="Worley K."/>
            <person name="Petrosino J."/>
            <person name="Highlander S."/>
            <person name="Gibbs R."/>
        </authorList>
    </citation>
    <scope>NUCLEOTIDE SEQUENCE [LARGE SCALE GENOMIC DNA]</scope>
    <source>
        <strain evidence="3">ATCC 33269</strain>
    </source>
</reference>
<dbReference type="RefSeq" id="WP_004369300.1">
    <property type="nucleotide sequence ID" value="NZ_GL833119.1"/>
</dbReference>
<feature type="signal peptide" evidence="1">
    <location>
        <begin position="1"/>
        <end position="19"/>
    </location>
</feature>
<feature type="chain" id="PRO_5003221545" evidence="1">
    <location>
        <begin position="20"/>
        <end position="690"/>
    </location>
</feature>
<comment type="caution">
    <text evidence="3">The sequence shown here is derived from an EMBL/GenBank/DDBJ whole genome shotgun (WGS) entry which is preliminary data.</text>
</comment>
<keyword evidence="4" id="KW-1185">Reference proteome</keyword>
<evidence type="ECO:0000256" key="1">
    <source>
        <dbReference type="SAM" id="SignalP"/>
    </source>
</evidence>
<accession>E7RN90</accession>
<dbReference type="SUPFAM" id="SSF56935">
    <property type="entry name" value="Porins"/>
    <property type="match status" value="1"/>
</dbReference>
<sequence>MKAFVTIICMLFASLNVRAQSDSARIDSIIHTLPDVMVKGERPIVRVNGAALVYDLQRLIGSKQVDNAYDALKELPGVSEQNGSITLSGMPVSIVIDGKVTTLTAEQLAALLRSIPTSRIANAEVMYNAPARYQLRGAVININLHHEKGETPRLQGETNLAWNQEHHARFAERLSLTYASKRLSMDFMYRYNHGSEYYITEETAQHSQTGGNVYNIRSHETALHRKRGHDYRLGIDCNIGDKHSVSFVYTGNYETNHARQKVNGDITSDFNIDFTHRLHNLRMDYKTPFGLNAGTEYTYYKTPETQLLHSTMPTGSLDYRVENAQKISRWKAFVAQEHQLHGGWNINYGAIYTASSDHSTQYYTNTAATPGTTPADETVKQREDNVNIYIGTSKQFSQKLSAEVSLAAEYYHSSAWHQWNLYPTFNLSYKPTEGHLLQLSMSSDKQFPPYWTISNFITYGHGGYNEVTGNPLLKPSDDYQLQLVYVLKSKYQLVTWYNYHKDYFVQTPYQRQDRLAMQYRYLNFDFNRQAGVQLSAPFALGSWYNTRVNLIGVWMQQKASDFYDIPFNRHIAFCMAQMNNTFTIAKQPDLTLTLDGMIRTKAIQATYDLPASGNVDASLVYKFARKRAIVKLFCNDLFETSSIDPRINYAHQHMQMDFSCYRTFGISLTYRFGGYREKRREEVDTSRFKQ</sequence>
<dbReference type="Pfam" id="PF14905">
    <property type="entry name" value="OMP_b-brl_3"/>
    <property type="match status" value="1"/>
</dbReference>
<evidence type="ECO:0000313" key="3">
    <source>
        <dbReference type="EMBL" id="EFZ38221.1"/>
    </source>
</evidence>
<evidence type="ECO:0000259" key="2">
    <source>
        <dbReference type="Pfam" id="PF14905"/>
    </source>
</evidence>
<dbReference type="AlphaFoldDB" id="E7RN90"/>
<dbReference type="eggNOG" id="COG1629">
    <property type="taxonomic scope" value="Bacteria"/>
</dbReference>
<proteinExistence type="predicted"/>
<name>E7RN90_9BACT</name>
<dbReference type="EMBL" id="AEPE02000002">
    <property type="protein sequence ID" value="EFZ38221.1"/>
    <property type="molecule type" value="Genomic_DNA"/>
</dbReference>
<evidence type="ECO:0000313" key="4">
    <source>
        <dbReference type="Proteomes" id="UP000005580"/>
    </source>
</evidence>
<gene>
    <name evidence="3" type="ORF">HMPREF0663_10590</name>
</gene>
<keyword evidence="1" id="KW-0732">Signal</keyword>